<dbReference type="GO" id="GO:1902000">
    <property type="term" value="P:homogentisate catabolic process"/>
    <property type="evidence" value="ECO:0007669"/>
    <property type="project" value="TreeGrafter"/>
</dbReference>
<feature type="active site" description="Proton acceptor" evidence="11">
    <location>
        <position position="120"/>
    </location>
</feature>
<evidence type="ECO:0000259" key="15">
    <source>
        <dbReference type="Pfam" id="PF09298"/>
    </source>
</evidence>
<dbReference type="GO" id="GO:0006572">
    <property type="term" value="P:L-tyrosine catabolic process"/>
    <property type="evidence" value="ECO:0007669"/>
    <property type="project" value="UniProtKB-KW"/>
</dbReference>
<evidence type="ECO:0000256" key="5">
    <source>
        <dbReference type="ARBA" id="ARBA00022723"/>
    </source>
</evidence>
<comment type="cofactor">
    <cofactor evidence="2 13">
        <name>Mg(2+)</name>
        <dbReference type="ChEBI" id="CHEBI:18420"/>
    </cofactor>
</comment>
<comment type="cofactor">
    <cofactor evidence="1 13">
        <name>Ca(2+)</name>
        <dbReference type="ChEBI" id="CHEBI:29108"/>
    </cofactor>
</comment>
<evidence type="ECO:0000256" key="11">
    <source>
        <dbReference type="PIRSR" id="PIRSR605959-1"/>
    </source>
</evidence>
<dbReference type="UniPathway" id="UPA00139">
    <property type="reaction ID" value="UER00341"/>
</dbReference>
<evidence type="ECO:0000256" key="1">
    <source>
        <dbReference type="ARBA" id="ARBA00001913"/>
    </source>
</evidence>
<dbReference type="EC" id="3.7.1.2" evidence="4"/>
<dbReference type="RefSeq" id="WP_078199675.1">
    <property type="nucleotide sequence ID" value="NZ_CP017758.1"/>
</dbReference>
<evidence type="ECO:0000313" key="17">
    <source>
        <dbReference type="Proteomes" id="UP000189627"/>
    </source>
</evidence>
<evidence type="ECO:0000256" key="3">
    <source>
        <dbReference type="ARBA" id="ARBA00004782"/>
    </source>
</evidence>
<dbReference type="GO" id="GO:0006559">
    <property type="term" value="P:L-phenylalanine catabolic process"/>
    <property type="evidence" value="ECO:0007669"/>
    <property type="project" value="UniProtKB-UniPathway"/>
</dbReference>
<dbReference type="Pfam" id="PF09298">
    <property type="entry name" value="FAA_hydrolase_N"/>
    <property type="match status" value="1"/>
</dbReference>
<dbReference type="Pfam" id="PF01557">
    <property type="entry name" value="FAA_hydrolase"/>
    <property type="match status" value="1"/>
</dbReference>
<feature type="binding site" evidence="12">
    <location>
        <position position="226"/>
    </location>
    <ligand>
        <name>substrate</name>
    </ligand>
</feature>
<dbReference type="InterPro" id="IPR011234">
    <property type="entry name" value="Fumarylacetoacetase-like_C"/>
</dbReference>
<evidence type="ECO:0000259" key="14">
    <source>
        <dbReference type="Pfam" id="PF01557"/>
    </source>
</evidence>
<dbReference type="KEGG" id="cuh:BJN34_25905"/>
<feature type="binding site" evidence="13">
    <location>
        <position position="187"/>
    </location>
    <ligand>
        <name>Ca(2+)</name>
        <dbReference type="ChEBI" id="CHEBI:29108"/>
    </ligand>
</feature>
<keyword evidence="8 13" id="KW-0460">Magnesium</keyword>
<dbReference type="GO" id="GO:0046872">
    <property type="term" value="F:metal ion binding"/>
    <property type="evidence" value="ECO:0007669"/>
    <property type="project" value="UniProtKB-KW"/>
</dbReference>
<feature type="binding site" evidence="13">
    <location>
        <position position="243"/>
    </location>
    <ligand>
        <name>Mg(2+)</name>
        <dbReference type="ChEBI" id="CHEBI:18420"/>
    </ligand>
</feature>
<protein>
    <recommendedName>
        <fullName evidence="4">fumarylacetoacetase</fullName>
        <ecNumber evidence="4">3.7.1.2</ecNumber>
    </recommendedName>
</protein>
<dbReference type="InterPro" id="IPR036462">
    <property type="entry name" value="Fumarylacetoacetase_N_sf"/>
</dbReference>
<keyword evidence="10" id="KW-0585">Phenylalanine catabolism</keyword>
<sequence length="395" mass="42637">MPFDLDKLCGDDLFGIQCLPYGIFQPSDGSKARIGARLGDHVLDLFGMFGDACLSACSLNSLMAQGRGTWNELRGRIIESLERPRFRDSVVRNAHALNAVHLGMPFDVADYVDFFASEHHAANVARLFRPGTPPLHPNWKSLPVGYHGRAGTVYPSGVPVKRPWGQSASEGGMAAYGPSGKLDFELEVGFVVGRTSPIGQPVTVDEFDDYVFGVNLVCDWSARDLQAWETFPLGPFTGKSFCTSVSHWVVPLAALEGARQPLPPQNPLPSSYLRGDAPPWGLDLALEVAINGHSISKPNFRDMYWSPAQMLAHMTVNGARTRVGDLFASGTVSGAREDELGCLLEITRNGNSPIALGNGETRAYLEDGDETTITGRALLPNGLTVGLGEVRSIIA</sequence>
<evidence type="ECO:0000256" key="8">
    <source>
        <dbReference type="ARBA" id="ARBA00022842"/>
    </source>
</evidence>
<keyword evidence="9" id="KW-0828">Tyrosine catabolism</keyword>
<dbReference type="Proteomes" id="UP000189627">
    <property type="component" value="Chromosome 2"/>
</dbReference>
<feature type="binding site" evidence="13">
    <location>
        <position position="113"/>
    </location>
    <ligand>
        <name>Ca(2+)</name>
        <dbReference type="ChEBI" id="CHEBI:29108"/>
    </ligand>
</feature>
<feature type="binding site" evidence="12">
    <location>
        <position position="331"/>
    </location>
    <ligand>
        <name>substrate</name>
    </ligand>
</feature>
<feature type="binding site" evidence="13">
    <location>
        <position position="219"/>
    </location>
    <ligand>
        <name>Ca(2+)</name>
        <dbReference type="ChEBI" id="CHEBI:29108"/>
    </ligand>
</feature>
<evidence type="ECO:0000256" key="6">
    <source>
        <dbReference type="ARBA" id="ARBA00022801"/>
    </source>
</evidence>
<dbReference type="Gene3D" id="3.90.850.10">
    <property type="entry name" value="Fumarylacetoacetase-like, C-terminal domain"/>
    <property type="match status" value="1"/>
</dbReference>
<dbReference type="PANTHER" id="PTHR43069">
    <property type="entry name" value="FUMARYLACETOACETASE"/>
    <property type="match status" value="1"/>
</dbReference>
<evidence type="ECO:0000256" key="4">
    <source>
        <dbReference type="ARBA" id="ARBA00012094"/>
    </source>
</evidence>
<evidence type="ECO:0000256" key="9">
    <source>
        <dbReference type="ARBA" id="ARBA00022878"/>
    </source>
</evidence>
<proteinExistence type="predicted"/>
<dbReference type="EMBL" id="CP017758">
    <property type="protein sequence ID" value="AQV97298.1"/>
    <property type="molecule type" value="Genomic_DNA"/>
</dbReference>
<feature type="binding site" evidence="13">
    <location>
        <position position="239"/>
    </location>
    <ligand>
        <name>Mg(2+)</name>
        <dbReference type="ChEBI" id="CHEBI:18420"/>
    </ligand>
</feature>
<dbReference type="OrthoDB" id="3766879at2"/>
<feature type="domain" description="Fumarylacetoacetase N-terminal" evidence="15">
    <location>
        <begin position="19"/>
        <end position="91"/>
    </location>
</feature>
<evidence type="ECO:0000256" key="2">
    <source>
        <dbReference type="ARBA" id="ARBA00001946"/>
    </source>
</evidence>
<evidence type="ECO:0000256" key="10">
    <source>
        <dbReference type="ARBA" id="ARBA00023232"/>
    </source>
</evidence>
<organism evidence="16 17">
    <name type="scientific">Cupriavidus necator</name>
    <name type="common">Alcaligenes eutrophus</name>
    <name type="synonym">Ralstonia eutropha</name>
    <dbReference type="NCBI Taxonomy" id="106590"/>
    <lineage>
        <taxon>Bacteria</taxon>
        <taxon>Pseudomonadati</taxon>
        <taxon>Pseudomonadota</taxon>
        <taxon>Betaproteobacteria</taxon>
        <taxon>Burkholderiales</taxon>
        <taxon>Burkholderiaceae</taxon>
        <taxon>Cupriavidus</taxon>
    </lineage>
</organism>
<dbReference type="GO" id="GO:0004334">
    <property type="term" value="F:fumarylacetoacetase activity"/>
    <property type="evidence" value="ECO:0007669"/>
    <property type="project" value="UniProtKB-EC"/>
</dbReference>
<evidence type="ECO:0000256" key="13">
    <source>
        <dbReference type="PIRSR" id="PIRSR605959-3"/>
    </source>
</evidence>
<keyword evidence="5 13" id="KW-0479">Metal-binding</keyword>
<dbReference type="InterPro" id="IPR036663">
    <property type="entry name" value="Fumarylacetoacetase_C_sf"/>
</dbReference>
<dbReference type="SUPFAM" id="SSF63433">
    <property type="entry name" value="Fumarylacetoacetate hydrolase, FAH, N-terminal domain"/>
    <property type="match status" value="1"/>
</dbReference>
<feature type="binding site" evidence="13">
    <location>
        <position position="219"/>
    </location>
    <ligand>
        <name>Mg(2+)</name>
        <dbReference type="ChEBI" id="CHEBI:18420"/>
    </ligand>
</feature>
<feature type="binding site" evidence="12">
    <location>
        <position position="115"/>
    </location>
    <ligand>
        <name>substrate</name>
    </ligand>
</feature>
<name>A0A1U9UX47_CUPNE</name>
<dbReference type="SUPFAM" id="SSF56529">
    <property type="entry name" value="FAH"/>
    <property type="match status" value="1"/>
</dbReference>
<dbReference type="PANTHER" id="PTHR43069:SF2">
    <property type="entry name" value="FUMARYLACETOACETASE"/>
    <property type="match status" value="1"/>
</dbReference>
<comment type="pathway">
    <text evidence="3">Amino-acid degradation; L-phenylalanine degradation; acetoacetate and fumarate from L-phenylalanine: step 6/6.</text>
</comment>
<evidence type="ECO:0000313" key="16">
    <source>
        <dbReference type="EMBL" id="AQV97298.1"/>
    </source>
</evidence>
<dbReference type="InterPro" id="IPR005959">
    <property type="entry name" value="Fumarylacetoacetase"/>
</dbReference>
<accession>A0A1U9UX47</accession>
<feature type="binding site" evidence="12">
    <location>
        <position position="129"/>
    </location>
    <ligand>
        <name>substrate</name>
    </ligand>
</feature>
<dbReference type="InterPro" id="IPR015377">
    <property type="entry name" value="Fumarylacetoacetase_N"/>
</dbReference>
<keyword evidence="6" id="KW-0378">Hydrolase</keyword>
<evidence type="ECO:0000256" key="12">
    <source>
        <dbReference type="PIRSR" id="PIRSR605959-2"/>
    </source>
</evidence>
<keyword evidence="7 13" id="KW-0106">Calcium</keyword>
<evidence type="ECO:0000256" key="7">
    <source>
        <dbReference type="ARBA" id="ARBA00022837"/>
    </source>
</evidence>
<dbReference type="Gene3D" id="2.30.30.230">
    <property type="entry name" value="Fumarylacetoacetase, N-terminal domain"/>
    <property type="match status" value="1"/>
</dbReference>
<gene>
    <name evidence="16" type="ORF">BJN34_25905</name>
</gene>
<reference evidence="17" key="1">
    <citation type="submission" date="2017-02" db="EMBL/GenBank/DDBJ databases">
        <title>Complete genome sequence of Cupriavidus necator strain NH9, a 3-chlorobenzoate degrader.</title>
        <authorList>
            <person name="Moriuchi R."/>
            <person name="Dohra H."/>
            <person name="Ogawa N."/>
        </authorList>
    </citation>
    <scope>NUCLEOTIDE SEQUENCE [LARGE SCALE GENOMIC DNA]</scope>
    <source>
        <strain evidence="17">NH9</strain>
    </source>
</reference>
<feature type="domain" description="Fumarylacetoacetase-like C-terminal" evidence="14">
    <location>
        <begin position="113"/>
        <end position="375"/>
    </location>
</feature>
<dbReference type="AlphaFoldDB" id="A0A1U9UX47"/>
<feature type="binding site" evidence="13">
    <location>
        <position position="185"/>
    </location>
    <ligand>
        <name>Ca(2+)</name>
        <dbReference type="ChEBI" id="CHEBI:29108"/>
    </ligand>
</feature>